<feature type="domain" description="C-type lectin" evidence="19">
    <location>
        <begin position="35"/>
        <end position="162"/>
    </location>
</feature>
<comment type="caution">
    <text evidence="14">Lacks conserved residue(s) required for the propagation of feature annotation.</text>
</comment>
<evidence type="ECO:0000256" key="5">
    <source>
        <dbReference type="ARBA" id="ARBA00022692"/>
    </source>
</evidence>
<dbReference type="PROSITE" id="PS01187">
    <property type="entry name" value="EGF_CA"/>
    <property type="match status" value="1"/>
</dbReference>
<evidence type="ECO:0000256" key="14">
    <source>
        <dbReference type="PROSITE-ProRule" id="PRU00076"/>
    </source>
</evidence>
<dbReference type="GO" id="GO:1990430">
    <property type="term" value="F:extracellular matrix protein binding"/>
    <property type="evidence" value="ECO:0007669"/>
    <property type="project" value="TreeGrafter"/>
</dbReference>
<keyword evidence="13" id="KW-0325">Glycoprotein</keyword>
<feature type="region of interest" description="Disordered" evidence="15">
    <location>
        <begin position="654"/>
        <end position="683"/>
    </location>
</feature>
<dbReference type="InterPro" id="IPR000742">
    <property type="entry name" value="EGF"/>
</dbReference>
<evidence type="ECO:0000313" key="20">
    <source>
        <dbReference type="EMBL" id="KAK5608198.1"/>
    </source>
</evidence>
<feature type="disulfide bond" evidence="14">
    <location>
        <begin position="411"/>
        <end position="421"/>
    </location>
</feature>
<dbReference type="Pfam" id="PF14670">
    <property type="entry name" value="FXa_inhibition"/>
    <property type="match status" value="1"/>
</dbReference>
<keyword evidence="7" id="KW-0430">Lectin</keyword>
<evidence type="ECO:0000256" key="15">
    <source>
        <dbReference type="SAM" id="MobiDB-lite"/>
    </source>
</evidence>
<feature type="signal peptide" evidence="17">
    <location>
        <begin position="1"/>
        <end position="24"/>
    </location>
</feature>
<dbReference type="InterPro" id="IPR051505">
    <property type="entry name" value="C-type_lectin_domain"/>
</dbReference>
<dbReference type="Proteomes" id="UP001311232">
    <property type="component" value="Unassembled WGS sequence"/>
</dbReference>
<protein>
    <recommendedName>
        <fullName evidence="22">CD248</fullName>
    </recommendedName>
</protein>
<keyword evidence="6 17" id="KW-0732">Signal</keyword>
<dbReference type="InterPro" id="IPR001881">
    <property type="entry name" value="EGF-like_Ca-bd_dom"/>
</dbReference>
<dbReference type="PROSITE" id="PS00010">
    <property type="entry name" value="ASX_HYDROXYL"/>
    <property type="match status" value="3"/>
</dbReference>
<dbReference type="GO" id="GO:0009897">
    <property type="term" value="C:external side of plasma membrane"/>
    <property type="evidence" value="ECO:0007669"/>
    <property type="project" value="TreeGrafter"/>
</dbReference>
<keyword evidence="11 14" id="KW-1015">Disulfide bond</keyword>
<evidence type="ECO:0000256" key="4">
    <source>
        <dbReference type="ARBA" id="ARBA00022583"/>
    </source>
</evidence>
<dbReference type="Pfam" id="PF12662">
    <property type="entry name" value="cEGF"/>
    <property type="match status" value="2"/>
</dbReference>
<evidence type="ECO:0000256" key="8">
    <source>
        <dbReference type="ARBA" id="ARBA00022737"/>
    </source>
</evidence>
<dbReference type="InterPro" id="IPR001304">
    <property type="entry name" value="C-type_lectin-like"/>
</dbReference>
<dbReference type="PROSITE" id="PS50026">
    <property type="entry name" value="EGF_3"/>
    <property type="match status" value="2"/>
</dbReference>
<sequence>MGFLFNSSTILIVCSVFGFSPVLSQDLKERDAFCNSEGCIVIYFERKIFLDSWRSCKKKGGNLATVKRKEEASAIATLFSTLDLRGSPTEVSVWIGLQRQPRQCSSHPLRGFSWTTGDQDTEYTNWQREDSPSTCLVPRCVAMGYSTQEHSDNFMWIDGSCSVPVDGYLCHYAYKGMCSALGSEGSGNILYTTPFNLLSTILTHVPVGSIASIPCHSNIDENKPVLCILRKNGSVAWSREPPFCSIPSISHHLCKQDHGGCEHFCRQAGGQIFCDCAEGFHLRYDGQTCEPDVCQGDPCEFECLPLSDGYRCACPDGYMLAPDNHICLDVDECILGNCQQLCENLPGTFKCQCWEGYFLNDKGVCEDIDECINNSCDHSCENIPGSYTCHCHLGFSVDSEEPRRCKDSDECQIVGICEHMCVNYVGGFECICKEGYELSSDHSTCQRLEGQTRSVTPPLLHSPQPEPRWDRVMYTWNPEPSTDHWPVNPDQHLDWLANPSTVSNPDVIWVTSALQDKPSHNSVTQGSEEDKEKVDVLEQEERSQFEVNVLSTQTILFPTSILSTMSDWYEDEQDATTTITFHSTSTFSEGAWNWWPGFSTSTHSLENPIVPNTDSAIIKEIEQEQYSPRDYSQFPGQESGKEENNYVEITHSQGPAVPTEFSTPKPLPPLLDEDGGSGDNIDSVQEDRELKQSNIGLLVGLSVSICVFIFMMVALGIFYCTHCGVKPRNKNATECYHWISRAHDKQGAPSPSTGDKTAV</sequence>
<dbReference type="EMBL" id="JAHHUM010001839">
    <property type="protein sequence ID" value="KAK5608198.1"/>
    <property type="molecule type" value="Genomic_DNA"/>
</dbReference>
<dbReference type="CDD" id="cd00054">
    <property type="entry name" value="EGF_CA"/>
    <property type="match status" value="2"/>
</dbReference>
<keyword evidence="3" id="KW-0597">Phosphoprotein</keyword>
<feature type="transmembrane region" description="Helical" evidence="16">
    <location>
        <begin position="695"/>
        <end position="720"/>
    </location>
</feature>
<dbReference type="InterPro" id="IPR016186">
    <property type="entry name" value="C-type_lectin-like/link_sf"/>
</dbReference>
<evidence type="ECO:0000256" key="1">
    <source>
        <dbReference type="ARBA" id="ARBA00004479"/>
    </source>
</evidence>
<dbReference type="GO" id="GO:0050840">
    <property type="term" value="F:extracellular matrix binding"/>
    <property type="evidence" value="ECO:0007669"/>
    <property type="project" value="TreeGrafter"/>
</dbReference>
<keyword evidence="10 16" id="KW-0472">Membrane</keyword>
<dbReference type="FunFam" id="2.10.25.10:FF:000406">
    <property type="entry name" value="CD248 molecule"/>
    <property type="match status" value="1"/>
</dbReference>
<dbReference type="GO" id="GO:0030246">
    <property type="term" value="F:carbohydrate binding"/>
    <property type="evidence" value="ECO:0007669"/>
    <property type="project" value="UniProtKB-KW"/>
</dbReference>
<dbReference type="FunFam" id="2.10.25.10:FF:000009">
    <property type="entry name" value="Low-density lipoprotein receptor isoform 1"/>
    <property type="match status" value="2"/>
</dbReference>
<evidence type="ECO:0000256" key="3">
    <source>
        <dbReference type="ARBA" id="ARBA00022553"/>
    </source>
</evidence>
<comment type="subcellular location">
    <subcellularLocation>
        <location evidence="1">Membrane</location>
        <topology evidence="1">Single-pass type I membrane protein</topology>
    </subcellularLocation>
</comment>
<evidence type="ECO:0000256" key="9">
    <source>
        <dbReference type="ARBA" id="ARBA00022989"/>
    </source>
</evidence>
<dbReference type="SMART" id="SM00034">
    <property type="entry name" value="CLECT"/>
    <property type="match status" value="1"/>
</dbReference>
<accession>A0AAV9RGQ6</accession>
<evidence type="ECO:0000313" key="21">
    <source>
        <dbReference type="Proteomes" id="UP001311232"/>
    </source>
</evidence>
<keyword evidence="5 16" id="KW-0812">Transmembrane</keyword>
<evidence type="ECO:0000256" key="6">
    <source>
        <dbReference type="ARBA" id="ARBA00022729"/>
    </source>
</evidence>
<feature type="chain" id="PRO_5043731962" description="CD248" evidence="17">
    <location>
        <begin position="25"/>
        <end position="759"/>
    </location>
</feature>
<gene>
    <name evidence="20" type="ORF">CRENBAI_002591</name>
</gene>
<dbReference type="Gene3D" id="2.10.25.10">
    <property type="entry name" value="Laminin"/>
    <property type="match status" value="5"/>
</dbReference>
<dbReference type="PANTHER" id="PTHR14789:SF4">
    <property type="entry name" value="ENDOSIALIN"/>
    <property type="match status" value="1"/>
</dbReference>
<dbReference type="PANTHER" id="PTHR14789">
    <property type="entry name" value="CHONDROLECTIN VARIANT CHODLFDELTAE"/>
    <property type="match status" value="1"/>
</dbReference>
<dbReference type="InterPro" id="IPR016187">
    <property type="entry name" value="CTDL_fold"/>
</dbReference>
<dbReference type="SUPFAM" id="SSF57196">
    <property type="entry name" value="EGF/Laminin"/>
    <property type="match status" value="2"/>
</dbReference>
<evidence type="ECO:0000256" key="10">
    <source>
        <dbReference type="ARBA" id="ARBA00023136"/>
    </source>
</evidence>
<reference evidence="20 21" key="1">
    <citation type="submission" date="2021-06" db="EMBL/GenBank/DDBJ databases">
        <authorList>
            <person name="Palmer J.M."/>
        </authorList>
    </citation>
    <scope>NUCLEOTIDE SEQUENCE [LARGE SCALE GENOMIC DNA]</scope>
    <source>
        <strain evidence="20 21">MEX-2019</strain>
        <tissue evidence="20">Muscle</tissue>
    </source>
</reference>
<dbReference type="PROSITE" id="PS01186">
    <property type="entry name" value="EGF_2"/>
    <property type="match status" value="3"/>
</dbReference>
<feature type="domain" description="EGF-like" evidence="18">
    <location>
        <begin position="367"/>
        <end position="406"/>
    </location>
</feature>
<evidence type="ECO:0000259" key="18">
    <source>
        <dbReference type="PROSITE" id="PS50026"/>
    </source>
</evidence>
<dbReference type="GO" id="GO:0005509">
    <property type="term" value="F:calcium ion binding"/>
    <property type="evidence" value="ECO:0007669"/>
    <property type="project" value="InterPro"/>
</dbReference>
<dbReference type="InterPro" id="IPR000152">
    <property type="entry name" value="EGF-type_Asp/Asn_hydroxyl_site"/>
</dbReference>
<dbReference type="CDD" id="cd03600">
    <property type="entry name" value="CLECT_thrombomodulin_like"/>
    <property type="match status" value="1"/>
</dbReference>
<dbReference type="Pfam" id="PF07645">
    <property type="entry name" value="EGF_CA"/>
    <property type="match status" value="1"/>
</dbReference>
<evidence type="ECO:0000256" key="17">
    <source>
        <dbReference type="SAM" id="SignalP"/>
    </source>
</evidence>
<dbReference type="Pfam" id="PF00059">
    <property type="entry name" value="Lectin_C"/>
    <property type="match status" value="1"/>
</dbReference>
<evidence type="ECO:0000256" key="7">
    <source>
        <dbReference type="ARBA" id="ARBA00022734"/>
    </source>
</evidence>
<dbReference type="GO" id="GO:0016477">
    <property type="term" value="P:cell migration"/>
    <property type="evidence" value="ECO:0007669"/>
    <property type="project" value="TreeGrafter"/>
</dbReference>
<keyword evidence="21" id="KW-1185">Reference proteome</keyword>
<comment type="caution">
    <text evidence="20">The sequence shown here is derived from an EMBL/GenBank/DDBJ whole genome shotgun (WGS) entry which is preliminary data.</text>
</comment>
<feature type="domain" description="EGF-like" evidence="18">
    <location>
        <begin position="407"/>
        <end position="446"/>
    </location>
</feature>
<dbReference type="InterPro" id="IPR018097">
    <property type="entry name" value="EGF_Ca-bd_CS"/>
</dbReference>
<proteinExistence type="predicted"/>
<dbReference type="InterPro" id="IPR009030">
    <property type="entry name" value="Growth_fac_rcpt_cys_sf"/>
</dbReference>
<keyword evidence="12" id="KW-0675">Receptor</keyword>
<evidence type="ECO:0000259" key="19">
    <source>
        <dbReference type="PROSITE" id="PS50041"/>
    </source>
</evidence>
<evidence type="ECO:0008006" key="22">
    <source>
        <dbReference type="Google" id="ProtNLM"/>
    </source>
</evidence>
<dbReference type="AlphaFoldDB" id="A0AAV9RGQ6"/>
<dbReference type="GO" id="GO:0031012">
    <property type="term" value="C:extracellular matrix"/>
    <property type="evidence" value="ECO:0007669"/>
    <property type="project" value="TreeGrafter"/>
</dbReference>
<dbReference type="SMART" id="SM00179">
    <property type="entry name" value="EGF_CA"/>
    <property type="match status" value="4"/>
</dbReference>
<keyword evidence="8" id="KW-0677">Repeat</keyword>
<dbReference type="GO" id="GO:0006897">
    <property type="term" value="P:endocytosis"/>
    <property type="evidence" value="ECO:0007669"/>
    <property type="project" value="UniProtKB-KW"/>
</dbReference>
<dbReference type="SUPFAM" id="SSF56436">
    <property type="entry name" value="C-type lectin-like"/>
    <property type="match status" value="1"/>
</dbReference>
<keyword evidence="4" id="KW-0254">Endocytosis</keyword>
<dbReference type="SUPFAM" id="SSF57184">
    <property type="entry name" value="Growth factor receptor domain"/>
    <property type="match status" value="1"/>
</dbReference>
<evidence type="ECO:0000256" key="12">
    <source>
        <dbReference type="ARBA" id="ARBA00023170"/>
    </source>
</evidence>
<dbReference type="InterPro" id="IPR026823">
    <property type="entry name" value="cEGF"/>
</dbReference>
<dbReference type="PROSITE" id="PS50041">
    <property type="entry name" value="C_TYPE_LECTIN_2"/>
    <property type="match status" value="1"/>
</dbReference>
<evidence type="ECO:0000256" key="11">
    <source>
        <dbReference type="ARBA" id="ARBA00023157"/>
    </source>
</evidence>
<keyword evidence="2 14" id="KW-0245">EGF-like domain</keyword>
<evidence type="ECO:0000256" key="13">
    <source>
        <dbReference type="ARBA" id="ARBA00023180"/>
    </source>
</evidence>
<dbReference type="Gene3D" id="3.10.100.10">
    <property type="entry name" value="Mannose-Binding Protein A, subunit A"/>
    <property type="match status" value="1"/>
</dbReference>
<keyword evidence="9 16" id="KW-1133">Transmembrane helix</keyword>
<organism evidence="20 21">
    <name type="scientific">Crenichthys baileyi</name>
    <name type="common">White River springfish</name>
    <dbReference type="NCBI Taxonomy" id="28760"/>
    <lineage>
        <taxon>Eukaryota</taxon>
        <taxon>Metazoa</taxon>
        <taxon>Chordata</taxon>
        <taxon>Craniata</taxon>
        <taxon>Vertebrata</taxon>
        <taxon>Euteleostomi</taxon>
        <taxon>Actinopterygii</taxon>
        <taxon>Neopterygii</taxon>
        <taxon>Teleostei</taxon>
        <taxon>Neoteleostei</taxon>
        <taxon>Acanthomorphata</taxon>
        <taxon>Ovalentaria</taxon>
        <taxon>Atherinomorphae</taxon>
        <taxon>Cyprinodontiformes</taxon>
        <taxon>Goodeidae</taxon>
        <taxon>Crenichthys</taxon>
    </lineage>
</organism>
<dbReference type="SMART" id="SM00181">
    <property type="entry name" value="EGF"/>
    <property type="match status" value="5"/>
</dbReference>
<dbReference type="InterPro" id="IPR049883">
    <property type="entry name" value="NOTCH1_EGF-like"/>
</dbReference>
<evidence type="ECO:0000256" key="16">
    <source>
        <dbReference type="SAM" id="Phobius"/>
    </source>
</evidence>
<evidence type="ECO:0000256" key="2">
    <source>
        <dbReference type="ARBA" id="ARBA00022536"/>
    </source>
</evidence>
<name>A0AAV9RGQ6_9TELE</name>